<name>Q07UB2_RHOP5</name>
<proteinExistence type="predicted"/>
<sequence>MRNAAVLGAMLAVCLCAIDLATAGAASPRRQLLGCWSQTSPFPARAIPPDRTEWGSRTWCFRPRGRLESWNMACGRDGGCDGWDRRWRYRWRGARLELLDFSYDAQGTQRQIWRRCRPVVGKDQFVLTNCGLSEDPFVRDSDPKTK</sequence>
<gene>
    <name evidence="2" type="ordered locus">RPE_0513</name>
</gene>
<evidence type="ECO:0000256" key="1">
    <source>
        <dbReference type="SAM" id="SignalP"/>
    </source>
</evidence>
<reference evidence="2" key="1">
    <citation type="submission" date="2006-09" db="EMBL/GenBank/DDBJ databases">
        <title>Complete sequence of Rhodopseudomonas palustris BisA53.</title>
        <authorList>
            <consortium name="US DOE Joint Genome Institute"/>
            <person name="Copeland A."/>
            <person name="Lucas S."/>
            <person name="Lapidus A."/>
            <person name="Barry K."/>
            <person name="Detter J.C."/>
            <person name="Glavina del Rio T."/>
            <person name="Hammon N."/>
            <person name="Israni S."/>
            <person name="Dalin E."/>
            <person name="Tice H."/>
            <person name="Pitluck S."/>
            <person name="Chain P."/>
            <person name="Malfatti S."/>
            <person name="Shin M."/>
            <person name="Vergez L."/>
            <person name="Schmutz J."/>
            <person name="Larimer F."/>
            <person name="Land M."/>
            <person name="Hauser L."/>
            <person name="Pelletier D.A."/>
            <person name="Kyrpides N."/>
            <person name="Kim E."/>
            <person name="Harwood C.S."/>
            <person name="Oda Y."/>
            <person name="Richardson P."/>
        </authorList>
    </citation>
    <scope>NUCLEOTIDE SEQUENCE [LARGE SCALE GENOMIC DNA]</scope>
    <source>
        <strain evidence="2">BisA53</strain>
    </source>
</reference>
<protein>
    <recommendedName>
        <fullName evidence="3">DUF2147 domain-containing protein</fullName>
    </recommendedName>
</protein>
<dbReference type="eggNOG" id="ENOG50314FK">
    <property type="taxonomic scope" value="Bacteria"/>
</dbReference>
<keyword evidence="1" id="KW-0732">Signal</keyword>
<dbReference type="KEGG" id="rpe:RPE_0513"/>
<organism evidence="2">
    <name type="scientific">Rhodopseudomonas palustris (strain BisA53)</name>
    <dbReference type="NCBI Taxonomy" id="316055"/>
    <lineage>
        <taxon>Bacteria</taxon>
        <taxon>Pseudomonadati</taxon>
        <taxon>Pseudomonadota</taxon>
        <taxon>Alphaproteobacteria</taxon>
        <taxon>Hyphomicrobiales</taxon>
        <taxon>Nitrobacteraceae</taxon>
        <taxon>Rhodopseudomonas</taxon>
    </lineage>
</organism>
<evidence type="ECO:0000313" key="2">
    <source>
        <dbReference type="EMBL" id="ABJ04472.1"/>
    </source>
</evidence>
<dbReference type="AlphaFoldDB" id="Q07UB2"/>
<feature type="chain" id="PRO_5004166068" description="DUF2147 domain-containing protein" evidence="1">
    <location>
        <begin position="26"/>
        <end position="146"/>
    </location>
</feature>
<dbReference type="HOGENOM" id="CLU_1934020_0_0_5"/>
<feature type="signal peptide" evidence="1">
    <location>
        <begin position="1"/>
        <end position="25"/>
    </location>
</feature>
<dbReference type="STRING" id="316055.RPE_0513"/>
<accession>Q07UB2</accession>
<evidence type="ECO:0008006" key="3">
    <source>
        <dbReference type="Google" id="ProtNLM"/>
    </source>
</evidence>
<dbReference type="EMBL" id="CP000463">
    <property type="protein sequence ID" value="ABJ04472.1"/>
    <property type="molecule type" value="Genomic_DNA"/>
</dbReference>